<dbReference type="AlphaFoldDB" id="A0AAJ1TM79"/>
<dbReference type="Pfam" id="PF09556">
    <property type="entry name" value="RE_HaeIII"/>
    <property type="match status" value="1"/>
</dbReference>
<evidence type="ECO:0008006" key="3">
    <source>
        <dbReference type="Google" id="ProtNLM"/>
    </source>
</evidence>
<evidence type="ECO:0000313" key="1">
    <source>
        <dbReference type="EMBL" id="MDQ0418476.1"/>
    </source>
</evidence>
<accession>A0AAJ1TM79</accession>
<dbReference type="Proteomes" id="UP001238450">
    <property type="component" value="Unassembled WGS sequence"/>
</dbReference>
<gene>
    <name evidence="1" type="ORF">J2Z48_002668</name>
</gene>
<name>A0AAJ1TM79_9BACL</name>
<keyword evidence="2" id="KW-1185">Reference proteome</keyword>
<dbReference type="RefSeq" id="WP_307254219.1">
    <property type="nucleotide sequence ID" value="NZ_JAUSUV010000012.1"/>
</dbReference>
<proteinExistence type="predicted"/>
<sequence>MAKQNTNGRALEYAFLLSVHERVSSNQEVIIVESEAFLTAKSSFESLEENYQKETLIAARTGTNVLIKLEPKIIEGSVPLKISIQGDVAGQSGDVRDVLISRPNENWEIGVSCKNNHDAVKHPRLSGTNNFGKKWLEVACTEQYFQEIIPIFDELRMIKKEYKGKRWSELADKNEKYYLPVLQAFIKELNRLNEKHPGEIPGRLLSYLLGRQDFYKLIVQRSKKITEIQGFNLRGTLNQKSKSIQPQIKMTKIKLPTKFYGSHIQDDSENTAMVPCDEGWSISCRIHNASRIVENSLKLDVRLEGLPSSIYIHHESWR</sequence>
<protein>
    <recommendedName>
        <fullName evidence="3">Restriction endonuclease</fullName>
    </recommendedName>
</protein>
<evidence type="ECO:0000313" key="2">
    <source>
        <dbReference type="Proteomes" id="UP001238450"/>
    </source>
</evidence>
<dbReference type="InterPro" id="IPR019059">
    <property type="entry name" value="Restrct_endonuc_II_HaeIII"/>
</dbReference>
<reference evidence="1 2" key="1">
    <citation type="submission" date="2023-07" db="EMBL/GenBank/DDBJ databases">
        <title>Genomic Encyclopedia of Type Strains, Phase IV (KMG-IV): sequencing the most valuable type-strain genomes for metagenomic binning, comparative biology and taxonomic classification.</title>
        <authorList>
            <person name="Goeker M."/>
        </authorList>
    </citation>
    <scope>NUCLEOTIDE SEQUENCE [LARGE SCALE GENOMIC DNA]</scope>
    <source>
        <strain evidence="1 2">DSM 46876</strain>
    </source>
</reference>
<dbReference type="EMBL" id="JAUSUV010000012">
    <property type="protein sequence ID" value="MDQ0418476.1"/>
    <property type="molecule type" value="Genomic_DNA"/>
</dbReference>
<organism evidence="1 2">
    <name type="scientific">Croceifilum oryzae</name>
    <dbReference type="NCBI Taxonomy" id="1553429"/>
    <lineage>
        <taxon>Bacteria</taxon>
        <taxon>Bacillati</taxon>
        <taxon>Bacillota</taxon>
        <taxon>Bacilli</taxon>
        <taxon>Bacillales</taxon>
        <taxon>Thermoactinomycetaceae</taxon>
        <taxon>Croceifilum</taxon>
    </lineage>
</organism>
<comment type="caution">
    <text evidence="1">The sequence shown here is derived from an EMBL/GenBank/DDBJ whole genome shotgun (WGS) entry which is preliminary data.</text>
</comment>